<dbReference type="Pfam" id="PF00293">
    <property type="entry name" value="NUDIX"/>
    <property type="match status" value="1"/>
</dbReference>
<sequence>MDLLPFDEYVRSLNRKRMSAGVLFRDEADRVLFVEPSYKPHWDIPGGACEEGEPPWRTAAREVAEEVGIDRPLGNLLVIDYIPDDSRMPEGMAYVFDGGLVAEAEIKALTITDPEILSAELLPLDTAASRLKPILARRIAVALDAARAGELLICEDGRRIAQ</sequence>
<dbReference type="GO" id="GO:0006167">
    <property type="term" value="P:AMP biosynthetic process"/>
    <property type="evidence" value="ECO:0007669"/>
    <property type="project" value="TreeGrafter"/>
</dbReference>
<dbReference type="PROSITE" id="PS51462">
    <property type="entry name" value="NUDIX"/>
    <property type="match status" value="1"/>
</dbReference>
<dbReference type="InterPro" id="IPR051325">
    <property type="entry name" value="Nudix_hydrolase_domain"/>
</dbReference>
<accession>A0A428VY92</accession>
<reference evidence="3 4" key="1">
    <citation type="submission" date="2018-05" db="EMBL/GenBank/DDBJ databases">
        <title>Evolution of GPA BGCs.</title>
        <authorList>
            <person name="Waglechner N."/>
            <person name="Wright G.D."/>
        </authorList>
    </citation>
    <scope>NUCLEOTIDE SEQUENCE [LARGE SCALE GENOMIC DNA]</scope>
    <source>
        <strain evidence="3 4">DSM 5908</strain>
    </source>
</reference>
<dbReference type="PROSITE" id="PS00893">
    <property type="entry name" value="NUDIX_BOX"/>
    <property type="match status" value="1"/>
</dbReference>
<evidence type="ECO:0000259" key="2">
    <source>
        <dbReference type="PROSITE" id="PS51462"/>
    </source>
</evidence>
<feature type="domain" description="Nudix hydrolase" evidence="2">
    <location>
        <begin position="14"/>
        <end position="147"/>
    </location>
</feature>
<dbReference type="InterPro" id="IPR000086">
    <property type="entry name" value="NUDIX_hydrolase_dom"/>
</dbReference>
<keyword evidence="1 3" id="KW-0378">Hydrolase</keyword>
<dbReference type="GO" id="GO:0006754">
    <property type="term" value="P:ATP biosynthetic process"/>
    <property type="evidence" value="ECO:0007669"/>
    <property type="project" value="TreeGrafter"/>
</dbReference>
<dbReference type="EMBL" id="QHHU01000098">
    <property type="protein sequence ID" value="RSM35785.1"/>
    <property type="molecule type" value="Genomic_DNA"/>
</dbReference>
<protein>
    <submittedName>
        <fullName evidence="3">NUDIX hydrolase</fullName>
    </submittedName>
</protein>
<dbReference type="GO" id="GO:0004081">
    <property type="term" value="F:bis(5'-nucleosyl)-tetraphosphatase (asymmetrical) activity"/>
    <property type="evidence" value="ECO:0007669"/>
    <property type="project" value="TreeGrafter"/>
</dbReference>
<dbReference type="Gene3D" id="3.90.79.10">
    <property type="entry name" value="Nucleoside Triphosphate Pyrophosphohydrolase"/>
    <property type="match status" value="1"/>
</dbReference>
<dbReference type="Proteomes" id="UP000286716">
    <property type="component" value="Unassembled WGS sequence"/>
</dbReference>
<dbReference type="InterPro" id="IPR020084">
    <property type="entry name" value="NUDIX_hydrolase_CS"/>
</dbReference>
<keyword evidence="4" id="KW-1185">Reference proteome</keyword>
<dbReference type="AlphaFoldDB" id="A0A428VY92"/>
<dbReference type="PANTHER" id="PTHR21340:SF0">
    <property type="entry name" value="BIS(5'-NUCLEOSYL)-TETRAPHOSPHATASE [ASYMMETRICAL]"/>
    <property type="match status" value="1"/>
</dbReference>
<evidence type="ECO:0000313" key="3">
    <source>
        <dbReference type="EMBL" id="RSM35785.1"/>
    </source>
</evidence>
<dbReference type="InterPro" id="IPR015797">
    <property type="entry name" value="NUDIX_hydrolase-like_dom_sf"/>
</dbReference>
<organism evidence="3 4">
    <name type="scientific">Amycolatopsis balhimycina DSM 5908</name>
    <dbReference type="NCBI Taxonomy" id="1081091"/>
    <lineage>
        <taxon>Bacteria</taxon>
        <taxon>Bacillati</taxon>
        <taxon>Actinomycetota</taxon>
        <taxon>Actinomycetes</taxon>
        <taxon>Pseudonocardiales</taxon>
        <taxon>Pseudonocardiaceae</taxon>
        <taxon>Amycolatopsis</taxon>
    </lineage>
</organism>
<dbReference type="OrthoDB" id="4247482at2"/>
<dbReference type="RefSeq" id="WP_020642561.1">
    <property type="nucleotide sequence ID" value="NZ_QHHU01000098.1"/>
</dbReference>
<proteinExistence type="predicted"/>
<comment type="caution">
    <text evidence="3">The sequence shown here is derived from an EMBL/GenBank/DDBJ whole genome shotgun (WGS) entry which is preliminary data.</text>
</comment>
<name>A0A428VY92_AMYBA</name>
<evidence type="ECO:0000256" key="1">
    <source>
        <dbReference type="ARBA" id="ARBA00022801"/>
    </source>
</evidence>
<dbReference type="PANTHER" id="PTHR21340">
    <property type="entry name" value="DIADENOSINE 5,5-P1,P4-TETRAPHOSPHATE PYROPHOSPHOHYDROLASE MUTT"/>
    <property type="match status" value="1"/>
</dbReference>
<gene>
    <name evidence="3" type="ORF">DMA12_43020</name>
</gene>
<dbReference type="SUPFAM" id="SSF55811">
    <property type="entry name" value="Nudix"/>
    <property type="match status" value="1"/>
</dbReference>
<evidence type="ECO:0000313" key="4">
    <source>
        <dbReference type="Proteomes" id="UP000286716"/>
    </source>
</evidence>
<dbReference type="CDD" id="cd18876">
    <property type="entry name" value="NUDIX_Hydrolase"/>
    <property type="match status" value="1"/>
</dbReference>